<dbReference type="InterPro" id="IPR001296">
    <property type="entry name" value="Glyco_trans_1"/>
</dbReference>
<name>A0A1D9FUT9_MOOP1</name>
<sequence>MIDISDRKLLVFELAYGGHYASYIRHLAEYWCKQDLPGHLDIVVSPQFVQQHPDVVGIAARHDHKNLNFVTITPEEAASLIPRKTSIHRALRSFQEWRLLRKYTTALGTTQCLLLYFDSFQAAVASGATLPCPFSGIYFRPTFHYSTFAEYTPSWKNHLQHWRERFIILPRVLHHPKLRNLFCLDPFVVKPMEQFHSQTRIIHLPDPVQTYDVPDPNQLEEFKQRLKIAPGRTVFLLFGALYDRRKGIHQVLEAISTLSPTLCNQICLLLVGQLFAKPESPIQQQITDLSQSLPVQIIVQDQFIPEQEVQWYFHSADVILAPYQGHVGMSGTLVQAAAVQKPLLASNYGLMGAITRLWRLGITIDATKPSEIAKGLTQCLQESPEKLCDRSKMKAFAVHNSAERFASILLQDI</sequence>
<evidence type="ECO:0000313" key="4">
    <source>
        <dbReference type="Proteomes" id="UP000176944"/>
    </source>
</evidence>
<evidence type="ECO:0000259" key="2">
    <source>
        <dbReference type="Pfam" id="PF00534"/>
    </source>
</evidence>
<proteinExistence type="predicted"/>
<dbReference type="GO" id="GO:0016757">
    <property type="term" value="F:glycosyltransferase activity"/>
    <property type="evidence" value="ECO:0007669"/>
    <property type="project" value="TreeGrafter"/>
</dbReference>
<dbReference type="EMBL" id="CP017708">
    <property type="protein sequence ID" value="AOY79091.1"/>
    <property type="molecule type" value="Genomic_DNA"/>
</dbReference>
<evidence type="ECO:0000313" key="3">
    <source>
        <dbReference type="EMBL" id="AOY79091.1"/>
    </source>
</evidence>
<accession>A0A1D9FUT9</accession>
<feature type="domain" description="Glycosyl transferase family 1" evidence="2">
    <location>
        <begin position="220"/>
        <end position="388"/>
    </location>
</feature>
<dbReference type="SUPFAM" id="SSF53756">
    <property type="entry name" value="UDP-Glycosyltransferase/glycogen phosphorylase"/>
    <property type="match status" value="1"/>
</dbReference>
<dbReference type="PANTHER" id="PTHR46401:SF2">
    <property type="entry name" value="GLYCOSYLTRANSFERASE WBBK-RELATED"/>
    <property type="match status" value="1"/>
</dbReference>
<dbReference type="GO" id="GO:0009103">
    <property type="term" value="P:lipopolysaccharide biosynthetic process"/>
    <property type="evidence" value="ECO:0007669"/>
    <property type="project" value="TreeGrafter"/>
</dbReference>
<keyword evidence="1" id="KW-0808">Transferase</keyword>
<gene>
    <name evidence="3" type="ORF">BJP36_03365</name>
</gene>
<dbReference type="Gene3D" id="3.40.50.2000">
    <property type="entry name" value="Glycogen Phosphorylase B"/>
    <property type="match status" value="1"/>
</dbReference>
<dbReference type="Proteomes" id="UP000176944">
    <property type="component" value="Chromosome"/>
</dbReference>
<organism evidence="3 4">
    <name type="scientific">Moorena producens (strain JHB)</name>
    <dbReference type="NCBI Taxonomy" id="1454205"/>
    <lineage>
        <taxon>Bacteria</taxon>
        <taxon>Bacillati</taxon>
        <taxon>Cyanobacteriota</taxon>
        <taxon>Cyanophyceae</taxon>
        <taxon>Coleofasciculales</taxon>
        <taxon>Coleofasciculaceae</taxon>
        <taxon>Moorena</taxon>
    </lineage>
</organism>
<dbReference type="AlphaFoldDB" id="A0A1D9FUT9"/>
<evidence type="ECO:0000256" key="1">
    <source>
        <dbReference type="ARBA" id="ARBA00022679"/>
    </source>
</evidence>
<dbReference type="PANTHER" id="PTHR46401">
    <property type="entry name" value="GLYCOSYLTRANSFERASE WBBK-RELATED"/>
    <property type="match status" value="1"/>
</dbReference>
<reference evidence="4" key="1">
    <citation type="submission" date="2016-10" db="EMBL/GenBank/DDBJ databases">
        <title>Comparative genomics uncovers the prolific and rare metabolic potential of the cyanobacterial genus Moorea.</title>
        <authorList>
            <person name="Leao T."/>
            <person name="Castelao G."/>
            <person name="Korobeynikov A."/>
            <person name="Monroe E.A."/>
            <person name="Podell S."/>
            <person name="Glukhov E."/>
            <person name="Allen E."/>
            <person name="Gerwick W.H."/>
            <person name="Gerwick L."/>
        </authorList>
    </citation>
    <scope>NUCLEOTIDE SEQUENCE [LARGE SCALE GENOMIC DNA]</scope>
    <source>
        <strain evidence="4">JHB</strain>
    </source>
</reference>
<dbReference type="Pfam" id="PF00534">
    <property type="entry name" value="Glycos_transf_1"/>
    <property type="match status" value="1"/>
</dbReference>
<protein>
    <submittedName>
        <fullName evidence="3">Glycosyltransferase</fullName>
    </submittedName>
</protein>